<keyword evidence="2" id="KW-0501">Molybdenum cofactor biosynthesis</keyword>
<dbReference type="PANTHER" id="PTHR43232">
    <property type="entry name" value="MOLYBDENUM COFACTOR BIOSYNTHESIS PROTEIN B"/>
    <property type="match status" value="1"/>
</dbReference>
<dbReference type="GeneID" id="98339792"/>
<evidence type="ECO:0000259" key="3">
    <source>
        <dbReference type="SMART" id="SM00852"/>
    </source>
</evidence>
<dbReference type="RefSeq" id="WP_109581436.1">
    <property type="nucleotide sequence ID" value="NZ_CAJPUX010000001.1"/>
</dbReference>
<dbReference type="NCBIfam" id="TIGR02667">
    <property type="entry name" value="moaB_proteo"/>
    <property type="match status" value="1"/>
</dbReference>
<evidence type="ECO:0000313" key="4">
    <source>
        <dbReference type="EMBL" id="PWK37758.1"/>
    </source>
</evidence>
<dbReference type="InterPro" id="IPR036425">
    <property type="entry name" value="MoaB/Mog-like_dom_sf"/>
</dbReference>
<comment type="similarity">
    <text evidence="2">Belongs to the MoaB/Mog family.</text>
</comment>
<dbReference type="Pfam" id="PF00994">
    <property type="entry name" value="MoCF_biosynth"/>
    <property type="match status" value="1"/>
</dbReference>
<comment type="pathway">
    <text evidence="2">Cofactor biosynthesis; molybdopterin biosynthesis.</text>
</comment>
<sequence>MALDHRLSLACAVLTVSDKRTADNDTSGDLLARLLAEDGHRCVRRAIVPDNRYQIRRVLSDWIVADDIQIILTNGGTGFNEKNSLPEAVRPLFDREIDGFGELFRSLSYQSVGGSAIQSRALGGTANGRVIFCVPGSEDSCLTAWNGLLRSQLDSRTRPCNFASGFRQES</sequence>
<protein>
    <recommendedName>
        <fullName evidence="1 2">Molybdenum cofactor biosynthesis protein B</fullName>
    </recommendedName>
</protein>
<dbReference type="SUPFAM" id="SSF53218">
    <property type="entry name" value="Molybdenum cofactor biosynthesis proteins"/>
    <property type="match status" value="1"/>
</dbReference>
<name>A0A316F207_9BURK</name>
<organism evidence="4 5">
    <name type="scientific">Cupriavidus plantarum</name>
    <dbReference type="NCBI Taxonomy" id="942865"/>
    <lineage>
        <taxon>Bacteria</taxon>
        <taxon>Pseudomonadati</taxon>
        <taxon>Pseudomonadota</taxon>
        <taxon>Betaproteobacteria</taxon>
        <taxon>Burkholderiales</taxon>
        <taxon>Burkholderiaceae</taxon>
        <taxon>Cupriavidus</taxon>
    </lineage>
</organism>
<dbReference type="GO" id="GO:0005829">
    <property type="term" value="C:cytosol"/>
    <property type="evidence" value="ECO:0007669"/>
    <property type="project" value="TreeGrafter"/>
</dbReference>
<evidence type="ECO:0000313" key="5">
    <source>
        <dbReference type="Proteomes" id="UP000245754"/>
    </source>
</evidence>
<dbReference type="UniPathway" id="UPA00344"/>
<dbReference type="Gene3D" id="3.40.980.10">
    <property type="entry name" value="MoaB/Mog-like domain"/>
    <property type="match status" value="1"/>
</dbReference>
<dbReference type="Proteomes" id="UP000245754">
    <property type="component" value="Unassembled WGS sequence"/>
</dbReference>
<dbReference type="CDD" id="cd00886">
    <property type="entry name" value="MogA_MoaB"/>
    <property type="match status" value="1"/>
</dbReference>
<gene>
    <name evidence="4" type="ORF">C7419_1011644</name>
</gene>
<dbReference type="EMBL" id="QGGT01000001">
    <property type="protein sequence ID" value="PWK37758.1"/>
    <property type="molecule type" value="Genomic_DNA"/>
</dbReference>
<evidence type="ECO:0000256" key="1">
    <source>
        <dbReference type="ARBA" id="ARBA00015262"/>
    </source>
</evidence>
<keyword evidence="5" id="KW-1185">Reference proteome</keyword>
<dbReference type="InterPro" id="IPR001453">
    <property type="entry name" value="MoaB/Mog_dom"/>
</dbReference>
<reference evidence="4 5" key="1">
    <citation type="submission" date="2018-05" db="EMBL/GenBank/DDBJ databases">
        <title>Genomic Encyclopedia of Type Strains, Phase IV (KMG-V): Genome sequencing to study the core and pangenomes of soil and plant-associated prokaryotes.</title>
        <authorList>
            <person name="Whitman W."/>
        </authorList>
    </citation>
    <scope>NUCLEOTIDE SEQUENCE [LARGE SCALE GENOMIC DNA]</scope>
    <source>
        <strain evidence="4 5">SLV-132</strain>
    </source>
</reference>
<dbReference type="InterPro" id="IPR012245">
    <property type="entry name" value="MoaB"/>
</dbReference>
<comment type="caution">
    <text evidence="4">The sequence shown here is derived from an EMBL/GenBank/DDBJ whole genome shotgun (WGS) entry which is preliminary data.</text>
</comment>
<proteinExistence type="inferred from homology"/>
<dbReference type="SMART" id="SM00852">
    <property type="entry name" value="MoCF_biosynth"/>
    <property type="match status" value="1"/>
</dbReference>
<evidence type="ECO:0000256" key="2">
    <source>
        <dbReference type="PIRNR" id="PIRNR006443"/>
    </source>
</evidence>
<dbReference type="PANTHER" id="PTHR43232:SF2">
    <property type="entry name" value="MOLYBDENUM COFACTOR BIOSYNTHESIS PROTEIN B"/>
    <property type="match status" value="1"/>
</dbReference>
<dbReference type="GO" id="GO:0006777">
    <property type="term" value="P:Mo-molybdopterin cofactor biosynthetic process"/>
    <property type="evidence" value="ECO:0007669"/>
    <property type="project" value="UniProtKB-UniRule"/>
</dbReference>
<dbReference type="OrthoDB" id="9784492at2"/>
<feature type="domain" description="MoaB/Mog" evidence="3">
    <location>
        <begin position="12"/>
        <end position="156"/>
    </location>
</feature>
<dbReference type="AlphaFoldDB" id="A0A316F207"/>
<dbReference type="PIRSF" id="PIRSF006443">
    <property type="entry name" value="MoaB"/>
    <property type="match status" value="1"/>
</dbReference>
<dbReference type="InterPro" id="IPR013484">
    <property type="entry name" value="MoaB_proteobac"/>
</dbReference>
<dbReference type="NCBIfam" id="TIGR00177">
    <property type="entry name" value="molyb_syn"/>
    <property type="match status" value="1"/>
</dbReference>
<accession>A0A316F207</accession>
<comment type="function">
    <text evidence="2">May be involved in the biosynthesis of molybdopterin.</text>
</comment>